<dbReference type="RefSeq" id="WP_097074041.1">
    <property type="nucleotide sequence ID" value="NZ_OBMQ01000008.1"/>
</dbReference>
<evidence type="ECO:0000256" key="3">
    <source>
        <dbReference type="ARBA" id="ARBA00022553"/>
    </source>
</evidence>
<dbReference type="PRINTS" id="PR00344">
    <property type="entry name" value="BCTRLSENSOR"/>
</dbReference>
<evidence type="ECO:0000313" key="13">
    <source>
        <dbReference type="Proteomes" id="UP000219636"/>
    </source>
</evidence>
<dbReference type="Gene3D" id="3.30.450.20">
    <property type="entry name" value="PAS domain"/>
    <property type="match status" value="2"/>
</dbReference>
<keyword evidence="8" id="KW-0902">Two-component regulatory system</keyword>
<dbReference type="GO" id="GO:0000155">
    <property type="term" value="F:phosphorelay sensor kinase activity"/>
    <property type="evidence" value="ECO:0007669"/>
    <property type="project" value="InterPro"/>
</dbReference>
<dbReference type="InterPro" id="IPR036890">
    <property type="entry name" value="HATPase_C_sf"/>
</dbReference>
<reference evidence="13" key="1">
    <citation type="submission" date="2017-08" db="EMBL/GenBank/DDBJ databases">
        <authorList>
            <person name="Varghese N."/>
            <person name="Submissions S."/>
        </authorList>
    </citation>
    <scope>NUCLEOTIDE SEQUENCE [LARGE SCALE GENOMIC DNA]</scope>
    <source>
        <strain evidence="13">JC22</strain>
    </source>
</reference>
<feature type="domain" description="PAS" evidence="10">
    <location>
        <begin position="153"/>
        <end position="223"/>
    </location>
</feature>
<dbReference type="Pfam" id="PF08448">
    <property type="entry name" value="PAS_4"/>
    <property type="match status" value="2"/>
</dbReference>
<dbReference type="OrthoDB" id="9815750at2"/>
<dbReference type="PANTHER" id="PTHR43065:SF34">
    <property type="entry name" value="SPORULATION KINASE A"/>
    <property type="match status" value="1"/>
</dbReference>
<dbReference type="InterPro" id="IPR003594">
    <property type="entry name" value="HATPase_dom"/>
</dbReference>
<dbReference type="SUPFAM" id="SSF55874">
    <property type="entry name" value="ATPase domain of HSP90 chaperone/DNA topoisomerase II/histidine kinase"/>
    <property type="match status" value="1"/>
</dbReference>
<dbReference type="InterPro" id="IPR003661">
    <property type="entry name" value="HisK_dim/P_dom"/>
</dbReference>
<dbReference type="InterPro" id="IPR001610">
    <property type="entry name" value="PAC"/>
</dbReference>
<dbReference type="EMBL" id="OBMQ01000008">
    <property type="protein sequence ID" value="SOC15573.1"/>
    <property type="molecule type" value="Genomic_DNA"/>
</dbReference>
<evidence type="ECO:0000256" key="5">
    <source>
        <dbReference type="ARBA" id="ARBA00022741"/>
    </source>
</evidence>
<proteinExistence type="predicted"/>
<dbReference type="SMART" id="SM00086">
    <property type="entry name" value="PAC"/>
    <property type="match status" value="2"/>
</dbReference>
<keyword evidence="6" id="KW-0418">Kinase</keyword>
<keyword evidence="5" id="KW-0547">Nucleotide-binding</keyword>
<dbReference type="PROSITE" id="PS50109">
    <property type="entry name" value="HIS_KIN"/>
    <property type="match status" value="1"/>
</dbReference>
<evidence type="ECO:0000256" key="8">
    <source>
        <dbReference type="ARBA" id="ARBA00023012"/>
    </source>
</evidence>
<dbReference type="InterPro" id="IPR036097">
    <property type="entry name" value="HisK_dim/P_sf"/>
</dbReference>
<dbReference type="SUPFAM" id="SSF47384">
    <property type="entry name" value="Homodimeric domain of signal transducing histidine kinase"/>
    <property type="match status" value="1"/>
</dbReference>
<dbReference type="Gene3D" id="3.30.565.10">
    <property type="entry name" value="Histidine kinase-like ATPase, C-terminal domain"/>
    <property type="match status" value="1"/>
</dbReference>
<accession>A0A285T7S3</accession>
<protein>
    <recommendedName>
        <fullName evidence="2">histidine kinase</fullName>
        <ecNumber evidence="2">2.7.13.3</ecNumber>
    </recommendedName>
</protein>
<evidence type="ECO:0000313" key="12">
    <source>
        <dbReference type="EMBL" id="SOC15573.1"/>
    </source>
</evidence>
<dbReference type="GO" id="GO:0005524">
    <property type="term" value="F:ATP binding"/>
    <property type="evidence" value="ECO:0007669"/>
    <property type="project" value="UniProtKB-KW"/>
</dbReference>
<evidence type="ECO:0000256" key="4">
    <source>
        <dbReference type="ARBA" id="ARBA00022679"/>
    </source>
</evidence>
<dbReference type="InterPro" id="IPR035965">
    <property type="entry name" value="PAS-like_dom_sf"/>
</dbReference>
<dbReference type="InterPro" id="IPR004358">
    <property type="entry name" value="Sig_transdc_His_kin-like_C"/>
</dbReference>
<dbReference type="InterPro" id="IPR013656">
    <property type="entry name" value="PAS_4"/>
</dbReference>
<dbReference type="AlphaFoldDB" id="A0A285T7S3"/>
<dbReference type="Pfam" id="PF00512">
    <property type="entry name" value="HisKA"/>
    <property type="match status" value="1"/>
</dbReference>
<dbReference type="Proteomes" id="UP000219636">
    <property type="component" value="Unassembled WGS sequence"/>
</dbReference>
<keyword evidence="7" id="KW-0067">ATP-binding</keyword>
<dbReference type="PROSITE" id="PS50112">
    <property type="entry name" value="PAS"/>
    <property type="match status" value="1"/>
</dbReference>
<comment type="catalytic activity">
    <reaction evidence="1">
        <text>ATP + protein L-histidine = ADP + protein N-phospho-L-histidine.</text>
        <dbReference type="EC" id="2.7.13.3"/>
    </reaction>
</comment>
<feature type="domain" description="Histidine kinase" evidence="9">
    <location>
        <begin position="291"/>
        <end position="495"/>
    </location>
</feature>
<dbReference type="SUPFAM" id="SSF55785">
    <property type="entry name" value="PYP-like sensor domain (PAS domain)"/>
    <property type="match status" value="2"/>
</dbReference>
<organism evidence="12 13">
    <name type="scientific">Ureibacillus xyleni</name>
    <dbReference type="NCBI Taxonomy" id="614648"/>
    <lineage>
        <taxon>Bacteria</taxon>
        <taxon>Bacillati</taxon>
        <taxon>Bacillota</taxon>
        <taxon>Bacilli</taxon>
        <taxon>Bacillales</taxon>
        <taxon>Caryophanaceae</taxon>
        <taxon>Ureibacillus</taxon>
    </lineage>
</organism>
<sequence>MEQIENVFPDRVISLEHYNQEMMTIELENIRHNFLEIMKQQQGMMFKLRKENGQFIHTLCEGKLLHRMGLIPEQVVGMDLKGLFPTDYAEDKLDYYQRAWQGEENVTYTGELNGIYYLASLSPIRKDGEVVSVIGSCVDITEQKRLEEKLKKRNIKYKIISDSMLDLVALLDKNGEVLYASSSYEKVLGYPSEKFIGNSALESLHSEDICKVKKQISNMIESKTPSQVELRYSHAKGGWVHIEAKISPVFDEQGEIEYFIAVGRDISERKRTEELLRRSEKLSIVGQLASSIAHEIRNPLTSIKGFVQLFRTEVKNPLFIETTLEEIDRIEEVIQEFLDFAQPQISKMEIIDVKMLLSQVLTLFSSQSKLQNIKIVEEYDQNLLTLCGDENQIKQVLLHILQNAVEAMPYGGMIKVQVNKHEANNMKISIVDNGSGISEERLKKIGEPFYSFKEKGTGLGLMISHKIVQEHGGFIEISSEMNKGTAVSVILPIKHSVNSDR</sequence>
<evidence type="ECO:0000256" key="1">
    <source>
        <dbReference type="ARBA" id="ARBA00000085"/>
    </source>
</evidence>
<evidence type="ECO:0000256" key="7">
    <source>
        <dbReference type="ARBA" id="ARBA00022840"/>
    </source>
</evidence>
<dbReference type="InterPro" id="IPR005467">
    <property type="entry name" value="His_kinase_dom"/>
</dbReference>
<dbReference type="NCBIfam" id="TIGR00229">
    <property type="entry name" value="sensory_box"/>
    <property type="match status" value="2"/>
</dbReference>
<keyword evidence="4" id="KW-0808">Transferase</keyword>
<keyword evidence="13" id="KW-1185">Reference proteome</keyword>
<dbReference type="PANTHER" id="PTHR43065">
    <property type="entry name" value="SENSOR HISTIDINE KINASE"/>
    <property type="match status" value="1"/>
</dbReference>
<dbReference type="InterPro" id="IPR000700">
    <property type="entry name" value="PAS-assoc_C"/>
</dbReference>
<dbReference type="SMART" id="SM00387">
    <property type="entry name" value="HATPase_c"/>
    <property type="match status" value="1"/>
</dbReference>
<dbReference type="CDD" id="cd00082">
    <property type="entry name" value="HisKA"/>
    <property type="match status" value="1"/>
</dbReference>
<dbReference type="PROSITE" id="PS50113">
    <property type="entry name" value="PAC"/>
    <property type="match status" value="2"/>
</dbReference>
<evidence type="ECO:0000256" key="2">
    <source>
        <dbReference type="ARBA" id="ARBA00012438"/>
    </source>
</evidence>
<gene>
    <name evidence="12" type="ORF">SAMN05880501_108109</name>
</gene>
<dbReference type="Gene3D" id="1.10.287.130">
    <property type="match status" value="1"/>
</dbReference>
<dbReference type="SMART" id="SM00091">
    <property type="entry name" value="PAS"/>
    <property type="match status" value="1"/>
</dbReference>
<feature type="domain" description="PAC" evidence="11">
    <location>
        <begin position="226"/>
        <end position="278"/>
    </location>
</feature>
<dbReference type="Pfam" id="PF02518">
    <property type="entry name" value="HATPase_c"/>
    <property type="match status" value="1"/>
</dbReference>
<dbReference type="SMART" id="SM00388">
    <property type="entry name" value="HisKA"/>
    <property type="match status" value="1"/>
</dbReference>
<evidence type="ECO:0000256" key="6">
    <source>
        <dbReference type="ARBA" id="ARBA00022777"/>
    </source>
</evidence>
<keyword evidence="3" id="KW-0597">Phosphoprotein</keyword>
<feature type="domain" description="PAC" evidence="11">
    <location>
        <begin position="101"/>
        <end position="152"/>
    </location>
</feature>
<dbReference type="InterPro" id="IPR000014">
    <property type="entry name" value="PAS"/>
</dbReference>
<evidence type="ECO:0000259" key="10">
    <source>
        <dbReference type="PROSITE" id="PS50112"/>
    </source>
</evidence>
<dbReference type="CDD" id="cd00130">
    <property type="entry name" value="PAS"/>
    <property type="match status" value="1"/>
</dbReference>
<evidence type="ECO:0000259" key="9">
    <source>
        <dbReference type="PROSITE" id="PS50109"/>
    </source>
</evidence>
<evidence type="ECO:0000259" key="11">
    <source>
        <dbReference type="PROSITE" id="PS50113"/>
    </source>
</evidence>
<dbReference type="EC" id="2.7.13.3" evidence="2"/>
<name>A0A285T7S3_9BACL</name>